<evidence type="ECO:0000259" key="2">
    <source>
        <dbReference type="Pfam" id="PF01609"/>
    </source>
</evidence>
<sequence>MSVYPVGVSDASCATPGCWCRDRVARYPSDLTDAQWQLLRPEAKRVMAELRQAVGRPMVHDLRAVLDAVFYVVRNGVEWRALPVDFPPWEAVYAFFQRWSQRGLPERLVDRLRHRLRVRARRDAQPSAVVVDSQSVKAADTVGAGSRGFDSGKKINGRKRHIAVDVEGFLLAVVVTAANIGDRLGAKLLVIALLNVCTRLKVIWADSGYDGAPLTRWIHSVAGATLRIIKRTEQHTFRVVPRRWVVERSFGWLLRYRRLVRDYERRTEHHEAMVYWATVLLMTRRLARHRTDPPIVQRWGQPRPVASRPDPTPPA</sequence>
<dbReference type="PANTHER" id="PTHR30007:SF0">
    <property type="entry name" value="TRANSPOSASE"/>
    <property type="match status" value="1"/>
</dbReference>
<feature type="domain" description="Insertion element IS402-like" evidence="3">
    <location>
        <begin position="31"/>
        <end position="108"/>
    </location>
</feature>
<evidence type="ECO:0000256" key="1">
    <source>
        <dbReference type="SAM" id="MobiDB-lite"/>
    </source>
</evidence>
<dbReference type="Proteomes" id="UP001597045">
    <property type="component" value="Unassembled WGS sequence"/>
</dbReference>
<name>A0ABW3M3E9_9PSEU</name>
<proteinExistence type="predicted"/>
<dbReference type="Pfam" id="PF13340">
    <property type="entry name" value="DUF4096"/>
    <property type="match status" value="1"/>
</dbReference>
<protein>
    <submittedName>
        <fullName evidence="4">IS5 family transposase</fullName>
    </submittedName>
</protein>
<evidence type="ECO:0000313" key="5">
    <source>
        <dbReference type="Proteomes" id="UP001597045"/>
    </source>
</evidence>
<organism evidence="4 5">
    <name type="scientific">Kibdelosporangium lantanae</name>
    <dbReference type="NCBI Taxonomy" id="1497396"/>
    <lineage>
        <taxon>Bacteria</taxon>
        <taxon>Bacillati</taxon>
        <taxon>Actinomycetota</taxon>
        <taxon>Actinomycetes</taxon>
        <taxon>Pseudonocardiales</taxon>
        <taxon>Pseudonocardiaceae</taxon>
        <taxon>Kibdelosporangium</taxon>
    </lineage>
</organism>
<dbReference type="EMBL" id="JBHTIS010000002">
    <property type="protein sequence ID" value="MFD1044104.1"/>
    <property type="molecule type" value="Genomic_DNA"/>
</dbReference>
<feature type="region of interest" description="Disordered" evidence="1">
    <location>
        <begin position="293"/>
        <end position="315"/>
    </location>
</feature>
<dbReference type="InterPro" id="IPR025161">
    <property type="entry name" value="IS402-like_dom"/>
</dbReference>
<dbReference type="NCBIfam" id="NF033580">
    <property type="entry name" value="transpos_IS5_3"/>
    <property type="match status" value="1"/>
</dbReference>
<reference evidence="5" key="1">
    <citation type="journal article" date="2019" name="Int. J. Syst. Evol. Microbiol.">
        <title>The Global Catalogue of Microorganisms (GCM) 10K type strain sequencing project: providing services to taxonomists for standard genome sequencing and annotation.</title>
        <authorList>
            <consortium name="The Broad Institute Genomics Platform"/>
            <consortium name="The Broad Institute Genome Sequencing Center for Infectious Disease"/>
            <person name="Wu L."/>
            <person name="Ma J."/>
        </authorList>
    </citation>
    <scope>NUCLEOTIDE SEQUENCE [LARGE SCALE GENOMIC DNA]</scope>
    <source>
        <strain evidence="5">JCM 31486</strain>
    </source>
</reference>
<feature type="domain" description="Transposase IS4-like" evidence="2">
    <location>
        <begin position="125"/>
        <end position="281"/>
    </location>
</feature>
<keyword evidence="5" id="KW-1185">Reference proteome</keyword>
<evidence type="ECO:0000313" key="4">
    <source>
        <dbReference type="EMBL" id="MFD1044104.1"/>
    </source>
</evidence>
<accession>A0ABW3M3E9</accession>
<dbReference type="PANTHER" id="PTHR30007">
    <property type="entry name" value="PHP DOMAIN PROTEIN"/>
    <property type="match status" value="1"/>
</dbReference>
<dbReference type="InterPro" id="IPR002559">
    <property type="entry name" value="Transposase_11"/>
</dbReference>
<evidence type="ECO:0000259" key="3">
    <source>
        <dbReference type="Pfam" id="PF13340"/>
    </source>
</evidence>
<comment type="caution">
    <text evidence="4">The sequence shown here is derived from an EMBL/GenBank/DDBJ whole genome shotgun (WGS) entry which is preliminary data.</text>
</comment>
<gene>
    <name evidence="4" type="ORF">ACFQ1S_00080</name>
</gene>
<dbReference type="Pfam" id="PF01609">
    <property type="entry name" value="DDE_Tnp_1"/>
    <property type="match status" value="1"/>
</dbReference>